<comment type="function">
    <text evidence="6">Toxic component of a toxin-antitoxin (TA) system. An RNase.</text>
</comment>
<reference evidence="8 9" key="1">
    <citation type="submission" date="2020-03" db="EMBL/GenBank/DDBJ databases">
        <title>Leucobacter sp. nov., isolated from beetles.</title>
        <authorList>
            <person name="Hyun D.-W."/>
            <person name="Bae J.-W."/>
        </authorList>
    </citation>
    <scope>NUCLEOTIDE SEQUENCE [LARGE SCALE GENOMIC DNA]</scope>
    <source>
        <strain evidence="8 9">HDW9C</strain>
    </source>
</reference>
<keyword evidence="5 6" id="KW-0460">Magnesium</keyword>
<dbReference type="HAMAP" id="MF_00265">
    <property type="entry name" value="VapC_Nob1"/>
    <property type="match status" value="1"/>
</dbReference>
<dbReference type="EMBL" id="CP049863">
    <property type="protein sequence ID" value="QIK63534.1"/>
    <property type="molecule type" value="Genomic_DNA"/>
</dbReference>
<evidence type="ECO:0000256" key="1">
    <source>
        <dbReference type="ARBA" id="ARBA00022649"/>
    </source>
</evidence>
<feature type="binding site" evidence="6">
    <location>
        <position position="107"/>
    </location>
    <ligand>
        <name>Mg(2+)</name>
        <dbReference type="ChEBI" id="CHEBI:18420"/>
    </ligand>
</feature>
<keyword evidence="2 6" id="KW-0540">Nuclease</keyword>
<dbReference type="InterPro" id="IPR029060">
    <property type="entry name" value="PIN-like_dom_sf"/>
</dbReference>
<dbReference type="PANTHER" id="PTHR38826">
    <property type="entry name" value="RIBONUCLEASE VAPC13"/>
    <property type="match status" value="1"/>
</dbReference>
<sequence>MSVAAMEDAVLIDAATALYALSPSDPRSASCQAKLLDLASGKSRGYISTEMVQEVVFHRMRRTQNRAQSIEEGRGLIRSFTVLKFDDEVLDTSLNLIEQLPNVRGRDAVHAATALIYGIPKILSPDKDFDQIPGVTRIDPLASQDS</sequence>
<keyword evidence="3 6" id="KW-0479">Metal-binding</keyword>
<evidence type="ECO:0000256" key="2">
    <source>
        <dbReference type="ARBA" id="ARBA00022722"/>
    </source>
</evidence>
<evidence type="ECO:0000313" key="9">
    <source>
        <dbReference type="Proteomes" id="UP000502677"/>
    </source>
</evidence>
<dbReference type="RefSeq" id="WP_166291745.1">
    <property type="nucleotide sequence ID" value="NZ_CP049863.1"/>
</dbReference>
<dbReference type="PANTHER" id="PTHR38826:SF5">
    <property type="entry name" value="RIBONUCLEASE VAPC13"/>
    <property type="match status" value="1"/>
</dbReference>
<dbReference type="AlphaFoldDB" id="A0A6G7XG08"/>
<feature type="binding site" evidence="6">
    <location>
        <position position="13"/>
    </location>
    <ligand>
        <name>Mg(2+)</name>
        <dbReference type="ChEBI" id="CHEBI:18420"/>
    </ligand>
</feature>
<comment type="similarity">
    <text evidence="6">Belongs to the PINc/VapC protein family.</text>
</comment>
<keyword evidence="1 6" id="KW-1277">Toxin-antitoxin system</keyword>
<evidence type="ECO:0000256" key="6">
    <source>
        <dbReference type="HAMAP-Rule" id="MF_00265"/>
    </source>
</evidence>
<organism evidence="8 9">
    <name type="scientific">Leucobacter viscericola</name>
    <dbReference type="NCBI Taxonomy" id="2714935"/>
    <lineage>
        <taxon>Bacteria</taxon>
        <taxon>Bacillati</taxon>
        <taxon>Actinomycetota</taxon>
        <taxon>Actinomycetes</taxon>
        <taxon>Micrococcales</taxon>
        <taxon>Microbacteriaceae</taxon>
        <taxon>Leucobacter</taxon>
    </lineage>
</organism>
<keyword evidence="9" id="KW-1185">Reference proteome</keyword>
<protein>
    <recommendedName>
        <fullName evidence="6">Ribonuclease VapC</fullName>
        <shortName evidence="6">RNase VapC</shortName>
        <ecNumber evidence="6">3.1.-.-</ecNumber>
    </recommendedName>
    <alternativeName>
        <fullName evidence="6">Toxin VapC</fullName>
    </alternativeName>
</protein>
<evidence type="ECO:0000256" key="3">
    <source>
        <dbReference type="ARBA" id="ARBA00022723"/>
    </source>
</evidence>
<keyword evidence="6" id="KW-0800">Toxin</keyword>
<accession>A0A6G7XG08</accession>
<dbReference type="GO" id="GO:0000287">
    <property type="term" value="F:magnesium ion binding"/>
    <property type="evidence" value="ECO:0007669"/>
    <property type="project" value="UniProtKB-UniRule"/>
</dbReference>
<evidence type="ECO:0000256" key="4">
    <source>
        <dbReference type="ARBA" id="ARBA00022801"/>
    </source>
</evidence>
<dbReference type="InterPro" id="IPR022907">
    <property type="entry name" value="VapC_family"/>
</dbReference>
<proteinExistence type="inferred from homology"/>
<dbReference type="InterPro" id="IPR002716">
    <property type="entry name" value="PIN_dom"/>
</dbReference>
<evidence type="ECO:0000259" key="7">
    <source>
        <dbReference type="Pfam" id="PF01850"/>
    </source>
</evidence>
<keyword evidence="4 6" id="KW-0378">Hydrolase</keyword>
<comment type="cofactor">
    <cofactor evidence="6">
        <name>Mg(2+)</name>
        <dbReference type="ChEBI" id="CHEBI:18420"/>
    </cofactor>
</comment>
<dbReference type="GO" id="GO:0016787">
    <property type="term" value="F:hydrolase activity"/>
    <property type="evidence" value="ECO:0007669"/>
    <property type="project" value="UniProtKB-KW"/>
</dbReference>
<gene>
    <name evidence="6" type="primary">vapC</name>
    <name evidence="8" type="ORF">G7068_10245</name>
</gene>
<dbReference type="InterPro" id="IPR052106">
    <property type="entry name" value="PINc/VapC_TA"/>
</dbReference>
<evidence type="ECO:0000256" key="5">
    <source>
        <dbReference type="ARBA" id="ARBA00022842"/>
    </source>
</evidence>
<name>A0A6G7XG08_9MICO</name>
<dbReference type="Gene3D" id="3.40.50.1010">
    <property type="entry name" value="5'-nuclease"/>
    <property type="match status" value="1"/>
</dbReference>
<dbReference type="EC" id="3.1.-.-" evidence="6"/>
<dbReference type="Pfam" id="PF01850">
    <property type="entry name" value="PIN"/>
    <property type="match status" value="1"/>
</dbReference>
<dbReference type="KEGG" id="lvi:G7068_10245"/>
<feature type="domain" description="PIN" evidence="7">
    <location>
        <begin position="10"/>
        <end position="133"/>
    </location>
</feature>
<dbReference type="Proteomes" id="UP000502677">
    <property type="component" value="Chromosome"/>
</dbReference>
<dbReference type="GO" id="GO:0004540">
    <property type="term" value="F:RNA nuclease activity"/>
    <property type="evidence" value="ECO:0007669"/>
    <property type="project" value="InterPro"/>
</dbReference>
<evidence type="ECO:0000313" key="8">
    <source>
        <dbReference type="EMBL" id="QIK63534.1"/>
    </source>
</evidence>
<dbReference type="GO" id="GO:0090729">
    <property type="term" value="F:toxin activity"/>
    <property type="evidence" value="ECO:0007669"/>
    <property type="project" value="UniProtKB-KW"/>
</dbReference>
<dbReference type="SUPFAM" id="SSF88723">
    <property type="entry name" value="PIN domain-like"/>
    <property type="match status" value="1"/>
</dbReference>